<evidence type="ECO:0000256" key="1">
    <source>
        <dbReference type="SAM" id="Phobius"/>
    </source>
</evidence>
<evidence type="ECO:0000313" key="5">
    <source>
        <dbReference type="EMBL" id="GGA74937.1"/>
    </source>
</evidence>
<accession>A0ABQ1HF76</accession>
<feature type="transmembrane region" description="Helical" evidence="1">
    <location>
        <begin position="20"/>
        <end position="37"/>
    </location>
</feature>
<feature type="domain" description="GGDEF" evidence="4">
    <location>
        <begin position="405"/>
        <end position="539"/>
    </location>
</feature>
<dbReference type="InterPro" id="IPR029787">
    <property type="entry name" value="Nucleotide_cyclase"/>
</dbReference>
<dbReference type="InterPro" id="IPR000014">
    <property type="entry name" value="PAS"/>
</dbReference>
<dbReference type="CDD" id="cd01949">
    <property type="entry name" value="GGDEF"/>
    <property type="match status" value="1"/>
</dbReference>
<dbReference type="InterPro" id="IPR043128">
    <property type="entry name" value="Rev_trsase/Diguanyl_cyclase"/>
</dbReference>
<evidence type="ECO:0000259" key="2">
    <source>
        <dbReference type="PROSITE" id="PS50112"/>
    </source>
</evidence>
<dbReference type="Gene3D" id="3.30.70.270">
    <property type="match status" value="1"/>
</dbReference>
<dbReference type="Proteomes" id="UP000623419">
    <property type="component" value="Unassembled WGS sequence"/>
</dbReference>
<organism evidence="5 6">
    <name type="scientific">Arenimonas soli</name>
    <dbReference type="NCBI Taxonomy" id="2269504"/>
    <lineage>
        <taxon>Bacteria</taxon>
        <taxon>Pseudomonadati</taxon>
        <taxon>Pseudomonadota</taxon>
        <taxon>Gammaproteobacteria</taxon>
        <taxon>Lysobacterales</taxon>
        <taxon>Lysobacteraceae</taxon>
        <taxon>Arenimonas</taxon>
    </lineage>
</organism>
<dbReference type="PROSITE" id="PS50887">
    <property type="entry name" value="GGDEF"/>
    <property type="match status" value="1"/>
</dbReference>
<dbReference type="EMBL" id="BMKC01000001">
    <property type="protein sequence ID" value="GGA74937.1"/>
    <property type="molecule type" value="Genomic_DNA"/>
</dbReference>
<dbReference type="PROSITE" id="PS50112">
    <property type="entry name" value="PAS"/>
    <property type="match status" value="1"/>
</dbReference>
<dbReference type="SMART" id="SM00267">
    <property type="entry name" value="GGDEF"/>
    <property type="match status" value="1"/>
</dbReference>
<dbReference type="PANTHER" id="PTHR46663:SF4">
    <property type="entry name" value="DIGUANYLATE CYCLASE DGCT-RELATED"/>
    <property type="match status" value="1"/>
</dbReference>
<dbReference type="SMART" id="SM00091">
    <property type="entry name" value="PAS"/>
    <property type="match status" value="1"/>
</dbReference>
<dbReference type="NCBIfam" id="TIGR00254">
    <property type="entry name" value="GGDEF"/>
    <property type="match status" value="1"/>
</dbReference>
<evidence type="ECO:0000313" key="6">
    <source>
        <dbReference type="Proteomes" id="UP000623419"/>
    </source>
</evidence>
<keyword evidence="1" id="KW-0812">Transmembrane</keyword>
<evidence type="ECO:0008006" key="7">
    <source>
        <dbReference type="Google" id="ProtNLM"/>
    </source>
</evidence>
<feature type="transmembrane region" description="Helical" evidence="1">
    <location>
        <begin position="202"/>
        <end position="223"/>
    </location>
</feature>
<dbReference type="InterPro" id="IPR000700">
    <property type="entry name" value="PAS-assoc_C"/>
</dbReference>
<dbReference type="PROSITE" id="PS50113">
    <property type="entry name" value="PAC"/>
    <property type="match status" value="1"/>
</dbReference>
<proteinExistence type="predicted"/>
<evidence type="ECO:0000259" key="4">
    <source>
        <dbReference type="PROSITE" id="PS50887"/>
    </source>
</evidence>
<keyword evidence="1" id="KW-1133">Transmembrane helix</keyword>
<sequence length="539" mass="58515">MAGPEPALPKVPEATRSPLWLGAMLLAAAVLAAFWFVGQLSSFGESLEHRHGVAVVSTAAALLDAGEIAALRGDASDAGTPVHEAVRSRLIAVRSANPEFRFVYLMRPQAPGSDRFVFLADAEDPGSPDYSAPGDVYDGPSGYLRQTASTGDPQFSEAIEDQWGTWVSALTPIHHDGRLVAVLGVDIAHQEWLDAQARYRGMGLVISALVLSLIALFLVGLQLQRRAGNRLSALGHQLADRLHELDRAQEGLRLADVVVRHTSEAIMVLDPQMRIRRVNPAYEKLTGRREADVLGGMPPAFRHDPALHKRVMAAVSAGDHWQEEVWATRDDGSRYPVGALAEVVRDDDGRIEHFIVVLQDLSTQKEIEDRLRELSATDGLTRIPNRRAFDDGLAREWERGIRQQSQLSVIMADIDFFKRYNDQYGHVAGDTCLQQVAAALKAGIRQGGDLVARYGGEEFAVILPGADPAAARAVAEALRRRVEELALPHDGNDAVGVVTISLGVATVTPSHDAAPTTLVEKADQQLYRAKAGGRNRVEG</sequence>
<reference evidence="6" key="1">
    <citation type="journal article" date="2019" name="Int. J. Syst. Evol. Microbiol.">
        <title>The Global Catalogue of Microorganisms (GCM) 10K type strain sequencing project: providing services to taxonomists for standard genome sequencing and annotation.</title>
        <authorList>
            <consortium name="The Broad Institute Genomics Platform"/>
            <consortium name="The Broad Institute Genome Sequencing Center for Infectious Disease"/>
            <person name="Wu L."/>
            <person name="Ma J."/>
        </authorList>
    </citation>
    <scope>NUCLEOTIDE SEQUENCE [LARGE SCALE GENOMIC DNA]</scope>
    <source>
        <strain evidence="6">CGMCC 1.15905</strain>
    </source>
</reference>
<protein>
    <recommendedName>
        <fullName evidence="7">Diguanylate cyclase</fullName>
    </recommendedName>
</protein>
<dbReference type="CDD" id="cd00130">
    <property type="entry name" value="PAS"/>
    <property type="match status" value="1"/>
</dbReference>
<feature type="domain" description="PAS" evidence="2">
    <location>
        <begin position="258"/>
        <end position="295"/>
    </location>
</feature>
<keyword evidence="6" id="KW-1185">Reference proteome</keyword>
<dbReference type="SUPFAM" id="SSF55785">
    <property type="entry name" value="PYP-like sensor domain (PAS domain)"/>
    <property type="match status" value="1"/>
</dbReference>
<dbReference type="Pfam" id="PF00990">
    <property type="entry name" value="GGDEF"/>
    <property type="match status" value="1"/>
</dbReference>
<dbReference type="Gene3D" id="3.30.450.20">
    <property type="entry name" value="PAS domain"/>
    <property type="match status" value="1"/>
</dbReference>
<gene>
    <name evidence="5" type="ORF">GCM10011521_11380</name>
</gene>
<keyword evidence="1" id="KW-0472">Membrane</keyword>
<name>A0ABQ1HF76_9GAMM</name>
<dbReference type="InterPro" id="IPR035965">
    <property type="entry name" value="PAS-like_dom_sf"/>
</dbReference>
<dbReference type="InterPro" id="IPR000160">
    <property type="entry name" value="GGDEF_dom"/>
</dbReference>
<feature type="domain" description="PAC" evidence="3">
    <location>
        <begin position="321"/>
        <end position="373"/>
    </location>
</feature>
<dbReference type="Pfam" id="PF13426">
    <property type="entry name" value="PAS_9"/>
    <property type="match status" value="1"/>
</dbReference>
<evidence type="ECO:0000259" key="3">
    <source>
        <dbReference type="PROSITE" id="PS50113"/>
    </source>
</evidence>
<dbReference type="PANTHER" id="PTHR46663">
    <property type="entry name" value="DIGUANYLATE CYCLASE DGCT-RELATED"/>
    <property type="match status" value="1"/>
</dbReference>
<dbReference type="SUPFAM" id="SSF55073">
    <property type="entry name" value="Nucleotide cyclase"/>
    <property type="match status" value="1"/>
</dbReference>
<dbReference type="InterPro" id="IPR052163">
    <property type="entry name" value="DGC-Regulatory_Protein"/>
</dbReference>
<dbReference type="NCBIfam" id="TIGR00229">
    <property type="entry name" value="sensory_box"/>
    <property type="match status" value="1"/>
</dbReference>
<comment type="caution">
    <text evidence="5">The sequence shown here is derived from an EMBL/GenBank/DDBJ whole genome shotgun (WGS) entry which is preliminary data.</text>
</comment>